<dbReference type="InterPro" id="IPR057687">
    <property type="entry name" value="DUF7927"/>
</dbReference>
<dbReference type="InterPro" id="IPR055354">
    <property type="entry name" value="DUF7507"/>
</dbReference>
<keyword evidence="4" id="KW-1185">Reference proteome</keyword>
<dbReference type="PANTHER" id="PTHR34819">
    <property type="entry name" value="LARGE CYSTEINE-RICH PERIPLASMIC PROTEIN OMCB"/>
    <property type="match status" value="1"/>
</dbReference>
<evidence type="ECO:0000313" key="4">
    <source>
        <dbReference type="Proteomes" id="UP001501578"/>
    </source>
</evidence>
<reference evidence="4" key="1">
    <citation type="journal article" date="2019" name="Int. J. Syst. Evol. Microbiol.">
        <title>The Global Catalogue of Microorganisms (GCM) 10K type strain sequencing project: providing services to taxonomists for standard genome sequencing and annotation.</title>
        <authorList>
            <consortium name="The Broad Institute Genomics Platform"/>
            <consortium name="The Broad Institute Genome Sequencing Center for Infectious Disease"/>
            <person name="Wu L."/>
            <person name="Ma J."/>
        </authorList>
    </citation>
    <scope>NUCLEOTIDE SEQUENCE [LARGE SCALE GENOMIC DNA]</scope>
    <source>
        <strain evidence="4">JCM 11136</strain>
    </source>
</reference>
<feature type="domain" description="DUF7507" evidence="1">
    <location>
        <begin position="325"/>
        <end position="427"/>
    </location>
</feature>
<evidence type="ECO:0000259" key="2">
    <source>
        <dbReference type="Pfam" id="PF25549"/>
    </source>
</evidence>
<gene>
    <name evidence="3" type="ORF">GCM10009560_40870</name>
</gene>
<dbReference type="InterPro" id="IPR013320">
    <property type="entry name" value="ConA-like_dom_sf"/>
</dbReference>
<accession>A0ABP4ADE6</accession>
<protein>
    <recommendedName>
        <fullName evidence="5">DUF11 domain-containing protein</fullName>
    </recommendedName>
</protein>
<evidence type="ECO:0000259" key="1">
    <source>
        <dbReference type="Pfam" id="PF24346"/>
    </source>
</evidence>
<dbReference type="PANTHER" id="PTHR34819:SF3">
    <property type="entry name" value="CELL SURFACE PROTEIN"/>
    <property type="match status" value="1"/>
</dbReference>
<dbReference type="InterPro" id="IPR051172">
    <property type="entry name" value="Chlamydia_OmcB"/>
</dbReference>
<dbReference type="EMBL" id="BAAAHQ010000021">
    <property type="protein sequence ID" value="GAA0934081.1"/>
    <property type="molecule type" value="Genomic_DNA"/>
</dbReference>
<organism evidence="3 4">
    <name type="scientific">Nonomuraea longicatena</name>
    <dbReference type="NCBI Taxonomy" id="83682"/>
    <lineage>
        <taxon>Bacteria</taxon>
        <taxon>Bacillati</taxon>
        <taxon>Actinomycetota</taxon>
        <taxon>Actinomycetes</taxon>
        <taxon>Streptosporangiales</taxon>
        <taxon>Streptosporangiaceae</taxon>
        <taxon>Nonomuraea</taxon>
    </lineage>
</organism>
<evidence type="ECO:0000313" key="3">
    <source>
        <dbReference type="EMBL" id="GAA0934081.1"/>
    </source>
</evidence>
<dbReference type="Proteomes" id="UP001501578">
    <property type="component" value="Unassembled WGS sequence"/>
</dbReference>
<feature type="domain" description="DUF7927" evidence="2">
    <location>
        <begin position="449"/>
        <end position="550"/>
    </location>
</feature>
<dbReference type="InterPro" id="IPR047589">
    <property type="entry name" value="DUF11_rpt"/>
</dbReference>
<dbReference type="NCBIfam" id="TIGR01451">
    <property type="entry name" value="B_ant_repeat"/>
    <property type="match status" value="3"/>
</dbReference>
<dbReference type="Gene3D" id="2.60.40.10">
    <property type="entry name" value="Immunoglobulins"/>
    <property type="match status" value="1"/>
</dbReference>
<name>A0ABP4ADE6_9ACTN</name>
<comment type="caution">
    <text evidence="3">The sequence shown here is derived from an EMBL/GenBank/DDBJ whole genome shotgun (WGS) entry which is preliminary data.</text>
</comment>
<dbReference type="Gene3D" id="2.60.120.200">
    <property type="match status" value="1"/>
</dbReference>
<dbReference type="Pfam" id="PF25549">
    <property type="entry name" value="DUF7927"/>
    <property type="match status" value="2"/>
</dbReference>
<sequence>MVLLLAAGFVTGGAGESRAAAGSLLLSETFSGSTVTDPGFVPLDDACLTGAASPPPAGQSALGPCTDHQFGPVPPIGVTPGYLQLTDDLGGATGGVLYNRPLPGNGGLEVTFEQYQYGGTAADGIAFFLVDGAAELTRTGSYGGGLGYAQRTTDPGVAHAYLGVGLDAYGNYAVDFEGRGAGCPDDEKPPSVYQVYDRPPNNVTLRGPGNGLSGYCYLAGTGTTTPIGTDPDGNILYGSTLPGELHASTLDTAKRTVRVTVSADVRPTVTVEIDFGSGFQQVLTRTMPQDAPRTYKFGWAASTGSSTDVHLIRNVEVNSVVPLNAVNLVKQIDMSTPQPDVYEVGDTVPYEFVVTNTGTQALTGVSVSDPKVGPVTCPRTTLEPSGEPDATMTCTAEYVITAADLGGGTLTNTAVATATAGGSTITSNESSVTIEVGGGRLHLTKTADRDGDEVTYTVTAENTGDRALPDARFVDNLSGVLDDADLVGLPVATSGTVTVTGTTLTWEGALAAGATATITYTVRIKPSGGDRVLRNSVTSTTHGSNCTSTDACVTVINLGEGLLHLAKTASKRYVKAGDKITYRIVAVNDGDADLVNATFTDDLSGDLDDATYNHDATATVGTVTFASPLLTWTGTLKPGERAVVTYTLTVNKGGDGRLRNTVTTHVTPSNCPAENPPAQCTVTVFKSQKKKTKH</sequence>
<evidence type="ECO:0008006" key="5">
    <source>
        <dbReference type="Google" id="ProtNLM"/>
    </source>
</evidence>
<dbReference type="InterPro" id="IPR013783">
    <property type="entry name" value="Ig-like_fold"/>
</dbReference>
<feature type="domain" description="DUF7927" evidence="2">
    <location>
        <begin position="569"/>
        <end position="683"/>
    </location>
</feature>
<dbReference type="SUPFAM" id="SSF49899">
    <property type="entry name" value="Concanavalin A-like lectins/glucanases"/>
    <property type="match status" value="1"/>
</dbReference>
<dbReference type="Pfam" id="PF24346">
    <property type="entry name" value="DUF7507"/>
    <property type="match status" value="1"/>
</dbReference>
<proteinExistence type="predicted"/>